<dbReference type="RefSeq" id="WP_118926779.1">
    <property type="nucleotide sequence ID" value="NZ_QXGH01000023.1"/>
</dbReference>
<proteinExistence type="predicted"/>
<feature type="compositionally biased region" description="Basic and acidic residues" evidence="1">
    <location>
        <begin position="1"/>
        <end position="20"/>
    </location>
</feature>
<dbReference type="OrthoDB" id="10004419at2"/>
<reference evidence="2 3" key="1">
    <citation type="submission" date="2018-09" db="EMBL/GenBank/DDBJ databases">
        <title>Genome sequencing of Nocardioides immobilis CCTCC AB 2017083 for comparison to Nocardioides silvaticus.</title>
        <authorList>
            <person name="Li C."/>
            <person name="Wang G."/>
        </authorList>
    </citation>
    <scope>NUCLEOTIDE SEQUENCE [LARGE SCALE GENOMIC DNA]</scope>
    <source>
        <strain evidence="2 3">CCTCC AB 2017083</strain>
    </source>
</reference>
<keyword evidence="3" id="KW-1185">Reference proteome</keyword>
<evidence type="ECO:0000313" key="2">
    <source>
        <dbReference type="EMBL" id="RHW25540.1"/>
    </source>
</evidence>
<comment type="caution">
    <text evidence="2">The sequence shown here is derived from an EMBL/GenBank/DDBJ whole genome shotgun (WGS) entry which is preliminary data.</text>
</comment>
<dbReference type="Proteomes" id="UP000283644">
    <property type="component" value="Unassembled WGS sequence"/>
</dbReference>
<name>A0A417XYT4_9ACTN</name>
<evidence type="ECO:0000313" key="3">
    <source>
        <dbReference type="Proteomes" id="UP000283644"/>
    </source>
</evidence>
<protein>
    <submittedName>
        <fullName evidence="2">Uncharacterized protein</fullName>
    </submittedName>
</protein>
<feature type="compositionally biased region" description="Low complexity" evidence="1">
    <location>
        <begin position="76"/>
        <end position="92"/>
    </location>
</feature>
<feature type="region of interest" description="Disordered" evidence="1">
    <location>
        <begin position="1"/>
        <end position="23"/>
    </location>
</feature>
<gene>
    <name evidence="2" type="ORF">D0Z08_18715</name>
</gene>
<sequence length="112" mass="12114">MTARREASLHRRQQLEETHHLAHGQLDSVSDTISRLGVTLEDLAKALTDLPPTTARLRADITAPEQAGTATPSQETAADAAPTTDDASMPAPGNLFDPPGTMADRLRRVRHR</sequence>
<dbReference type="AlphaFoldDB" id="A0A417XYT4"/>
<dbReference type="EMBL" id="QXGH01000023">
    <property type="protein sequence ID" value="RHW25540.1"/>
    <property type="molecule type" value="Genomic_DNA"/>
</dbReference>
<evidence type="ECO:0000256" key="1">
    <source>
        <dbReference type="SAM" id="MobiDB-lite"/>
    </source>
</evidence>
<feature type="region of interest" description="Disordered" evidence="1">
    <location>
        <begin position="55"/>
        <end position="112"/>
    </location>
</feature>
<accession>A0A417XYT4</accession>
<organism evidence="2 3">
    <name type="scientific">Nocardioides immobilis</name>
    <dbReference type="NCBI Taxonomy" id="2049295"/>
    <lineage>
        <taxon>Bacteria</taxon>
        <taxon>Bacillati</taxon>
        <taxon>Actinomycetota</taxon>
        <taxon>Actinomycetes</taxon>
        <taxon>Propionibacteriales</taxon>
        <taxon>Nocardioidaceae</taxon>
        <taxon>Nocardioides</taxon>
    </lineage>
</organism>